<dbReference type="GO" id="GO:0006313">
    <property type="term" value="P:DNA transposition"/>
    <property type="evidence" value="ECO:0007669"/>
    <property type="project" value="InterPro"/>
</dbReference>
<keyword evidence="3" id="KW-1185">Reference proteome</keyword>
<name>A0A2P1PRQ8_9GAMM</name>
<evidence type="ECO:0000256" key="1">
    <source>
        <dbReference type="SAM" id="MobiDB-lite"/>
    </source>
</evidence>
<dbReference type="GO" id="GO:0004803">
    <property type="term" value="F:transposase activity"/>
    <property type="evidence" value="ECO:0007669"/>
    <property type="project" value="InterPro"/>
</dbReference>
<gene>
    <name evidence="2" type="ORF">C7S18_10165</name>
</gene>
<dbReference type="PANTHER" id="PTHR34322:SF2">
    <property type="entry name" value="TRANSPOSASE IS200-LIKE DOMAIN-CONTAINING PROTEIN"/>
    <property type="match status" value="1"/>
</dbReference>
<proteinExistence type="predicted"/>
<organism evidence="2 3">
    <name type="scientific">Ahniella affigens</name>
    <dbReference type="NCBI Taxonomy" id="2021234"/>
    <lineage>
        <taxon>Bacteria</taxon>
        <taxon>Pseudomonadati</taxon>
        <taxon>Pseudomonadota</taxon>
        <taxon>Gammaproteobacteria</taxon>
        <taxon>Lysobacterales</taxon>
        <taxon>Rhodanobacteraceae</taxon>
        <taxon>Ahniella</taxon>
    </lineage>
</organism>
<dbReference type="KEGG" id="xba:C7S18_10165"/>
<sequence>MAPNMALPRDRTVPPNTNGYYHCISRCVRRAWLCGYDKVNDIDYGYRRKWVEERILLLAEAFAVSIYAYAVMSNHLHVVLKVDASAAKDWSDEEVARRWCVGPPCRTSLDSHFSDFSEPNLRNFPMRGALQAATMTPPPAMDGSLYGPTPRSNRSAEH</sequence>
<dbReference type="Proteomes" id="UP000241074">
    <property type="component" value="Chromosome"/>
</dbReference>
<dbReference type="AlphaFoldDB" id="A0A2P1PRQ8"/>
<reference evidence="2 3" key="2">
    <citation type="submission" date="2018-03" db="EMBL/GenBank/DDBJ databases">
        <authorList>
            <person name="Keele B.F."/>
        </authorList>
    </citation>
    <scope>NUCLEOTIDE SEQUENCE [LARGE SCALE GENOMIC DNA]</scope>
    <source>
        <strain evidence="2 3">D13</strain>
    </source>
</reference>
<dbReference type="EMBL" id="CP027860">
    <property type="protein sequence ID" value="AVP97537.1"/>
    <property type="molecule type" value="Genomic_DNA"/>
</dbReference>
<dbReference type="SUPFAM" id="SSF143422">
    <property type="entry name" value="Transposase IS200-like"/>
    <property type="match status" value="1"/>
</dbReference>
<protein>
    <recommendedName>
        <fullName evidence="4">Transposase</fullName>
    </recommendedName>
</protein>
<dbReference type="PANTHER" id="PTHR34322">
    <property type="entry name" value="TRANSPOSASE, Y1_TNP DOMAIN-CONTAINING"/>
    <property type="match status" value="1"/>
</dbReference>
<dbReference type="GO" id="GO:0003677">
    <property type="term" value="F:DNA binding"/>
    <property type="evidence" value="ECO:0007669"/>
    <property type="project" value="InterPro"/>
</dbReference>
<evidence type="ECO:0000313" key="2">
    <source>
        <dbReference type="EMBL" id="AVP97537.1"/>
    </source>
</evidence>
<feature type="region of interest" description="Disordered" evidence="1">
    <location>
        <begin position="136"/>
        <end position="158"/>
    </location>
</feature>
<accession>A0A2P1PRQ8</accession>
<dbReference type="InterPro" id="IPR036515">
    <property type="entry name" value="Transposase_17_sf"/>
</dbReference>
<dbReference type="Gene3D" id="3.30.70.1290">
    <property type="entry name" value="Transposase IS200-like"/>
    <property type="match status" value="1"/>
</dbReference>
<reference evidence="2 3" key="1">
    <citation type="submission" date="2018-03" db="EMBL/GenBank/DDBJ databases">
        <title>Ahniella affigens gen. nov., sp. nov., a gammaproteobacterium isolated from sandy soil near a stream.</title>
        <authorList>
            <person name="Ko Y."/>
            <person name="Kim J.-H."/>
        </authorList>
    </citation>
    <scope>NUCLEOTIDE SEQUENCE [LARGE SCALE GENOMIC DNA]</scope>
    <source>
        <strain evidence="2 3">D13</strain>
    </source>
</reference>
<evidence type="ECO:0008006" key="4">
    <source>
        <dbReference type="Google" id="ProtNLM"/>
    </source>
</evidence>
<evidence type="ECO:0000313" key="3">
    <source>
        <dbReference type="Proteomes" id="UP000241074"/>
    </source>
</evidence>